<evidence type="ECO:0000313" key="1">
    <source>
        <dbReference type="EMBL" id="KAJ1191600.1"/>
    </source>
</evidence>
<dbReference type="AlphaFoldDB" id="A0AAV7URB6"/>
<comment type="caution">
    <text evidence="1">The sequence shown here is derived from an EMBL/GenBank/DDBJ whole genome shotgun (WGS) entry which is preliminary data.</text>
</comment>
<sequence length="128" mass="13904">MHRAAFCQNPCAREGGCELQACPIPHVKRGSRHDCHKCETQEGKCVCFICQDLRDGNGLKWAIATSLFTFLRLKEVTRSHKALPVAVAGSAGVKCVELRTDSARAVVPAAGLEPHATFTTVSKENPRC</sequence>
<dbReference type="EMBL" id="JANPWB010000004">
    <property type="protein sequence ID" value="KAJ1191600.1"/>
    <property type="molecule type" value="Genomic_DNA"/>
</dbReference>
<gene>
    <name evidence="1" type="ORF">NDU88_000916</name>
</gene>
<organism evidence="1 2">
    <name type="scientific">Pleurodeles waltl</name>
    <name type="common">Iberian ribbed newt</name>
    <dbReference type="NCBI Taxonomy" id="8319"/>
    <lineage>
        <taxon>Eukaryota</taxon>
        <taxon>Metazoa</taxon>
        <taxon>Chordata</taxon>
        <taxon>Craniata</taxon>
        <taxon>Vertebrata</taxon>
        <taxon>Euteleostomi</taxon>
        <taxon>Amphibia</taxon>
        <taxon>Batrachia</taxon>
        <taxon>Caudata</taxon>
        <taxon>Salamandroidea</taxon>
        <taxon>Salamandridae</taxon>
        <taxon>Pleurodelinae</taxon>
        <taxon>Pleurodeles</taxon>
    </lineage>
</organism>
<name>A0AAV7URB6_PLEWA</name>
<keyword evidence="2" id="KW-1185">Reference proteome</keyword>
<reference evidence="1" key="1">
    <citation type="journal article" date="2022" name="bioRxiv">
        <title>Sequencing and chromosome-scale assembly of the giantPleurodeles waltlgenome.</title>
        <authorList>
            <person name="Brown T."/>
            <person name="Elewa A."/>
            <person name="Iarovenko S."/>
            <person name="Subramanian E."/>
            <person name="Araus A.J."/>
            <person name="Petzold A."/>
            <person name="Susuki M."/>
            <person name="Suzuki K.-i.T."/>
            <person name="Hayashi T."/>
            <person name="Toyoda A."/>
            <person name="Oliveira C."/>
            <person name="Osipova E."/>
            <person name="Leigh N.D."/>
            <person name="Simon A."/>
            <person name="Yun M.H."/>
        </authorList>
    </citation>
    <scope>NUCLEOTIDE SEQUENCE</scope>
    <source>
        <strain evidence="1">20211129_DDA</strain>
        <tissue evidence="1">Liver</tissue>
    </source>
</reference>
<accession>A0AAV7URB6</accession>
<protein>
    <submittedName>
        <fullName evidence="1">Uncharacterized protein</fullName>
    </submittedName>
</protein>
<proteinExistence type="predicted"/>
<evidence type="ECO:0000313" key="2">
    <source>
        <dbReference type="Proteomes" id="UP001066276"/>
    </source>
</evidence>
<dbReference type="Proteomes" id="UP001066276">
    <property type="component" value="Chromosome 2_2"/>
</dbReference>